<evidence type="ECO:0000259" key="3">
    <source>
        <dbReference type="PROSITE" id="PS51186"/>
    </source>
</evidence>
<evidence type="ECO:0000313" key="5">
    <source>
        <dbReference type="Proteomes" id="UP001252186"/>
    </source>
</evidence>
<dbReference type="Pfam" id="PF00583">
    <property type="entry name" value="Acetyltransf_1"/>
    <property type="match status" value="1"/>
</dbReference>
<protein>
    <submittedName>
        <fullName evidence="4">GNAT family N-acetyltransferase</fullName>
    </submittedName>
</protein>
<keyword evidence="5" id="KW-1185">Reference proteome</keyword>
<sequence>MKINVVRTSSENSDFIELVKQLDAYLKVMDGEEHEFYKQFNTIETLKYVVVIYVDEIPAACGAYRSYSNETVEIKRMYVAEEFRRKGLAQNVLTALEDWSKEIGFKNCTLETGKRMTSAVAFYLKNKYKVIPNYGQYKHVGDSVCFQKNL</sequence>
<dbReference type="PANTHER" id="PTHR43877">
    <property type="entry name" value="AMINOALKYLPHOSPHONATE N-ACETYLTRANSFERASE-RELATED-RELATED"/>
    <property type="match status" value="1"/>
</dbReference>
<accession>A0ABU2Y6C8</accession>
<dbReference type="InterPro" id="IPR016181">
    <property type="entry name" value="Acyl_CoA_acyltransferase"/>
</dbReference>
<dbReference type="RefSeq" id="WP_311593365.1">
    <property type="nucleotide sequence ID" value="NZ_JAVRHV010000004.1"/>
</dbReference>
<proteinExistence type="predicted"/>
<keyword evidence="2" id="KW-0012">Acyltransferase</keyword>
<reference evidence="4 5" key="1">
    <citation type="submission" date="2023-09" db="EMBL/GenBank/DDBJ databases">
        <authorList>
            <person name="Rey-Velasco X."/>
        </authorList>
    </citation>
    <scope>NUCLEOTIDE SEQUENCE [LARGE SCALE GENOMIC DNA]</scope>
    <source>
        <strain evidence="4 5">P050</strain>
    </source>
</reference>
<evidence type="ECO:0000313" key="4">
    <source>
        <dbReference type="EMBL" id="MDT0553361.1"/>
    </source>
</evidence>
<dbReference type="PANTHER" id="PTHR43877:SF2">
    <property type="entry name" value="AMINOALKYLPHOSPHONATE N-ACETYLTRANSFERASE-RELATED"/>
    <property type="match status" value="1"/>
</dbReference>
<dbReference type="SUPFAM" id="SSF55729">
    <property type="entry name" value="Acyl-CoA N-acyltransferases (Nat)"/>
    <property type="match status" value="1"/>
</dbReference>
<dbReference type="CDD" id="cd04301">
    <property type="entry name" value="NAT_SF"/>
    <property type="match status" value="1"/>
</dbReference>
<evidence type="ECO:0000256" key="1">
    <source>
        <dbReference type="ARBA" id="ARBA00022679"/>
    </source>
</evidence>
<dbReference type="InterPro" id="IPR050832">
    <property type="entry name" value="Bact_Acetyltransf"/>
</dbReference>
<gene>
    <name evidence="4" type="ORF">RM519_08910</name>
</gene>
<dbReference type="Gene3D" id="3.40.630.30">
    <property type="match status" value="1"/>
</dbReference>
<comment type="caution">
    <text evidence="4">The sequence shown here is derived from an EMBL/GenBank/DDBJ whole genome shotgun (WGS) entry which is preliminary data.</text>
</comment>
<evidence type="ECO:0000256" key="2">
    <source>
        <dbReference type="ARBA" id="ARBA00023315"/>
    </source>
</evidence>
<feature type="domain" description="N-acetyltransferase" evidence="3">
    <location>
        <begin position="4"/>
        <end position="150"/>
    </location>
</feature>
<dbReference type="Proteomes" id="UP001252186">
    <property type="component" value="Unassembled WGS sequence"/>
</dbReference>
<dbReference type="EMBL" id="JAVRHV010000004">
    <property type="protein sequence ID" value="MDT0553361.1"/>
    <property type="molecule type" value="Genomic_DNA"/>
</dbReference>
<keyword evidence="1" id="KW-0808">Transferase</keyword>
<organism evidence="4 5">
    <name type="scientific">Urechidicola vernalis</name>
    <dbReference type="NCBI Taxonomy" id="3075600"/>
    <lineage>
        <taxon>Bacteria</taxon>
        <taxon>Pseudomonadati</taxon>
        <taxon>Bacteroidota</taxon>
        <taxon>Flavobacteriia</taxon>
        <taxon>Flavobacteriales</taxon>
        <taxon>Flavobacteriaceae</taxon>
        <taxon>Urechidicola</taxon>
    </lineage>
</organism>
<dbReference type="PROSITE" id="PS51186">
    <property type="entry name" value="GNAT"/>
    <property type="match status" value="1"/>
</dbReference>
<name>A0ABU2Y6C8_9FLAO</name>
<dbReference type="InterPro" id="IPR000182">
    <property type="entry name" value="GNAT_dom"/>
</dbReference>